<dbReference type="Pfam" id="PF20236">
    <property type="entry name" value="DUF6593"/>
    <property type="match status" value="1"/>
</dbReference>
<evidence type="ECO:0000256" key="1">
    <source>
        <dbReference type="SAM" id="MobiDB-lite"/>
    </source>
</evidence>
<organism evidence="3 4">
    <name type="scientific">Aulographum hederae CBS 113979</name>
    <dbReference type="NCBI Taxonomy" id="1176131"/>
    <lineage>
        <taxon>Eukaryota</taxon>
        <taxon>Fungi</taxon>
        <taxon>Dikarya</taxon>
        <taxon>Ascomycota</taxon>
        <taxon>Pezizomycotina</taxon>
        <taxon>Dothideomycetes</taxon>
        <taxon>Pleosporomycetidae</taxon>
        <taxon>Aulographales</taxon>
        <taxon>Aulographaceae</taxon>
    </lineage>
</organism>
<gene>
    <name evidence="3" type="ORF">K402DRAFT_388211</name>
</gene>
<sequence>MTICNILFSHKKSSSSSSSQTPTTTMPIFSSKKDKEANDPYNFADSDSDSSPPPAYNASQQDTRPDYLVAPPTSGALTTTDHWGPSTLFHLYRVSGTFSRHTKYALTLPDKKGIYMHVNYPATCYNPFSHKPHMIFQKPLSADLPPDDKANQETVASVVMHSFHDDDIEFPSGRRAPTKLISEGMLTRRHRVRLEGREYYWKGTGHHEGLKCVDIETDEEVARYQPALAAKRKIGKIQVQTGGMSEALLEGIVVSGLVMAQKEATARQASANSAAASSAGAAAAASG</sequence>
<dbReference type="EMBL" id="ML977137">
    <property type="protein sequence ID" value="KAF1992561.1"/>
    <property type="molecule type" value="Genomic_DNA"/>
</dbReference>
<reference evidence="3" key="1">
    <citation type="journal article" date="2020" name="Stud. Mycol.">
        <title>101 Dothideomycetes genomes: a test case for predicting lifestyles and emergence of pathogens.</title>
        <authorList>
            <person name="Haridas S."/>
            <person name="Albert R."/>
            <person name="Binder M."/>
            <person name="Bloem J."/>
            <person name="Labutti K."/>
            <person name="Salamov A."/>
            <person name="Andreopoulos B."/>
            <person name="Baker S."/>
            <person name="Barry K."/>
            <person name="Bills G."/>
            <person name="Bluhm B."/>
            <person name="Cannon C."/>
            <person name="Castanera R."/>
            <person name="Culley D."/>
            <person name="Daum C."/>
            <person name="Ezra D."/>
            <person name="Gonzalez J."/>
            <person name="Henrissat B."/>
            <person name="Kuo A."/>
            <person name="Liang C."/>
            <person name="Lipzen A."/>
            <person name="Lutzoni F."/>
            <person name="Magnuson J."/>
            <person name="Mondo S."/>
            <person name="Nolan M."/>
            <person name="Ohm R."/>
            <person name="Pangilinan J."/>
            <person name="Park H.-J."/>
            <person name="Ramirez L."/>
            <person name="Alfaro M."/>
            <person name="Sun H."/>
            <person name="Tritt A."/>
            <person name="Yoshinaga Y."/>
            <person name="Zwiers L.-H."/>
            <person name="Turgeon B."/>
            <person name="Goodwin S."/>
            <person name="Spatafora J."/>
            <person name="Crous P."/>
            <person name="Grigoriev I."/>
        </authorList>
    </citation>
    <scope>NUCLEOTIDE SEQUENCE</scope>
    <source>
        <strain evidence="3">CBS 113979</strain>
    </source>
</reference>
<evidence type="ECO:0000313" key="4">
    <source>
        <dbReference type="Proteomes" id="UP000800041"/>
    </source>
</evidence>
<name>A0A6G1HH51_9PEZI</name>
<dbReference type="OrthoDB" id="4725912at2759"/>
<protein>
    <recommendedName>
        <fullName evidence="2">DUF6593 domain-containing protein</fullName>
    </recommendedName>
</protein>
<evidence type="ECO:0000313" key="3">
    <source>
        <dbReference type="EMBL" id="KAF1992561.1"/>
    </source>
</evidence>
<dbReference type="AlphaFoldDB" id="A0A6G1HH51"/>
<feature type="domain" description="DUF6593" evidence="2">
    <location>
        <begin position="150"/>
        <end position="262"/>
    </location>
</feature>
<dbReference type="Proteomes" id="UP000800041">
    <property type="component" value="Unassembled WGS sequence"/>
</dbReference>
<proteinExistence type="predicted"/>
<keyword evidence="4" id="KW-1185">Reference proteome</keyword>
<accession>A0A6G1HH51</accession>
<dbReference type="InterPro" id="IPR046528">
    <property type="entry name" value="DUF6593"/>
</dbReference>
<evidence type="ECO:0000259" key="2">
    <source>
        <dbReference type="Pfam" id="PF20236"/>
    </source>
</evidence>
<feature type="region of interest" description="Disordered" evidence="1">
    <location>
        <begin position="1"/>
        <end position="73"/>
    </location>
</feature>